<dbReference type="InterPro" id="IPR011605">
    <property type="entry name" value="NusB_fam"/>
</dbReference>
<dbReference type="Proteomes" id="UP000228976">
    <property type="component" value="Unassembled WGS sequence"/>
</dbReference>
<proteinExistence type="inferred from homology"/>
<evidence type="ECO:0000259" key="8">
    <source>
        <dbReference type="Pfam" id="PF01029"/>
    </source>
</evidence>
<dbReference type="GO" id="GO:0006353">
    <property type="term" value="P:DNA-templated transcription termination"/>
    <property type="evidence" value="ECO:0007669"/>
    <property type="project" value="UniProtKB-UniRule"/>
</dbReference>
<keyword evidence="5 6" id="KW-0804">Transcription</keyword>
<dbReference type="GO" id="GO:0005829">
    <property type="term" value="C:cytosol"/>
    <property type="evidence" value="ECO:0007669"/>
    <property type="project" value="TreeGrafter"/>
</dbReference>
<sequence length="258" mass="29133">MARSTARKRALNTLYEADLKDADILDLLAEREKNPGADTPLPEYASDIVRGVAQHYKRINGMINEHASWKISRMAVVDRNILRMGVWEIVYNNEIPAPVAIDEALALAKKLSDADSPSFIHAVLSAISDDPNAVPENDDQSQRSRGLSRSLKQSETEITTADNTARDEQYGDSADEDVDLDNLSFSSLSDDERKPGTFSSLIPAAERRRRRAFVTLSRRRILLKARNAAWPFNPTNREQQQAEYLLQRAVIRMRRRGK</sequence>
<dbReference type="OrthoDB" id="3528057at2"/>
<dbReference type="PANTHER" id="PTHR11078">
    <property type="entry name" value="N UTILIZATION SUBSTANCE PROTEIN B-RELATED"/>
    <property type="match status" value="1"/>
</dbReference>
<comment type="caution">
    <text evidence="9">The sequence shown here is derived from an EMBL/GenBank/DDBJ whole genome shotgun (WGS) entry which is preliminary data.</text>
</comment>
<gene>
    <name evidence="6" type="primary">nusB</name>
    <name evidence="9" type="ORF">AEAE_0785</name>
</gene>
<dbReference type="SUPFAM" id="SSF48013">
    <property type="entry name" value="NusB-like"/>
    <property type="match status" value="1"/>
</dbReference>
<evidence type="ECO:0000256" key="2">
    <source>
        <dbReference type="ARBA" id="ARBA00022814"/>
    </source>
</evidence>
<feature type="compositionally biased region" description="Low complexity" evidence="7">
    <location>
        <begin position="143"/>
        <end position="153"/>
    </location>
</feature>
<evidence type="ECO:0000256" key="3">
    <source>
        <dbReference type="ARBA" id="ARBA00022884"/>
    </source>
</evidence>
<evidence type="ECO:0000256" key="5">
    <source>
        <dbReference type="ARBA" id="ARBA00023163"/>
    </source>
</evidence>
<name>A0A261FAV8_9BIFI</name>
<dbReference type="PANTHER" id="PTHR11078:SF3">
    <property type="entry name" value="ANTITERMINATION NUSB DOMAIN-CONTAINING PROTEIN"/>
    <property type="match status" value="1"/>
</dbReference>
<keyword evidence="4 6" id="KW-0805">Transcription regulation</keyword>
<dbReference type="Gene3D" id="1.10.940.10">
    <property type="entry name" value="NusB-like"/>
    <property type="match status" value="1"/>
</dbReference>
<evidence type="ECO:0000256" key="1">
    <source>
        <dbReference type="ARBA" id="ARBA00005952"/>
    </source>
</evidence>
<dbReference type="Pfam" id="PF01029">
    <property type="entry name" value="NusB"/>
    <property type="match status" value="1"/>
</dbReference>
<dbReference type="GO" id="GO:0003723">
    <property type="term" value="F:RNA binding"/>
    <property type="evidence" value="ECO:0007669"/>
    <property type="project" value="UniProtKB-UniRule"/>
</dbReference>
<comment type="function">
    <text evidence="6">Involved in transcription antitermination. Required for transcription of ribosomal RNA (rRNA) genes. Binds specifically to the boxA antiterminator sequence of the ribosomal RNA (rrn) operons.</text>
</comment>
<dbReference type="AlphaFoldDB" id="A0A261FAV8"/>
<comment type="similarity">
    <text evidence="1 6">Belongs to the NusB family.</text>
</comment>
<evidence type="ECO:0000256" key="6">
    <source>
        <dbReference type="HAMAP-Rule" id="MF_00073"/>
    </source>
</evidence>
<dbReference type="NCBIfam" id="TIGR01951">
    <property type="entry name" value="nusB"/>
    <property type="match status" value="1"/>
</dbReference>
<evidence type="ECO:0000313" key="9">
    <source>
        <dbReference type="EMBL" id="OZG56297.1"/>
    </source>
</evidence>
<accession>A0A261FAV8</accession>
<dbReference type="EMBL" id="MWWU01000002">
    <property type="protein sequence ID" value="OZG56297.1"/>
    <property type="molecule type" value="Genomic_DNA"/>
</dbReference>
<protein>
    <recommendedName>
        <fullName evidence="6">Transcription antitermination protein NusB</fullName>
    </recommendedName>
    <alternativeName>
        <fullName evidence="6">Antitermination factor NusB</fullName>
    </alternativeName>
</protein>
<organism evidence="9 10">
    <name type="scientific">Aeriscardovia aeriphila</name>
    <dbReference type="NCBI Taxonomy" id="218139"/>
    <lineage>
        <taxon>Bacteria</taxon>
        <taxon>Bacillati</taxon>
        <taxon>Actinomycetota</taxon>
        <taxon>Actinomycetes</taxon>
        <taxon>Bifidobacteriales</taxon>
        <taxon>Bifidobacteriaceae</taxon>
        <taxon>Aeriscardovia</taxon>
    </lineage>
</organism>
<reference evidence="9 10" key="1">
    <citation type="journal article" date="2017" name="BMC Genomics">
        <title>Comparative genomic and phylogenomic analyses of the Bifidobacteriaceae family.</title>
        <authorList>
            <person name="Lugli G.A."/>
            <person name="Milani C."/>
            <person name="Turroni F."/>
            <person name="Duranti S."/>
            <person name="Mancabelli L."/>
            <person name="Mangifesta M."/>
            <person name="Ferrario C."/>
            <person name="Modesto M."/>
            <person name="Mattarelli P."/>
            <person name="Jiri K."/>
            <person name="van Sinderen D."/>
            <person name="Ventura M."/>
        </authorList>
    </citation>
    <scope>NUCLEOTIDE SEQUENCE [LARGE SCALE GENOMIC DNA]</scope>
    <source>
        <strain evidence="9 10">LMG 21773</strain>
    </source>
</reference>
<keyword evidence="2 6" id="KW-0889">Transcription antitermination</keyword>
<feature type="domain" description="NusB/RsmB/TIM44" evidence="8">
    <location>
        <begin position="5"/>
        <end position="128"/>
    </location>
</feature>
<evidence type="ECO:0000256" key="7">
    <source>
        <dbReference type="SAM" id="MobiDB-lite"/>
    </source>
</evidence>
<dbReference type="InterPro" id="IPR035926">
    <property type="entry name" value="NusB-like_sf"/>
</dbReference>
<keyword evidence="10" id="KW-1185">Reference proteome</keyword>
<evidence type="ECO:0000313" key="10">
    <source>
        <dbReference type="Proteomes" id="UP000228976"/>
    </source>
</evidence>
<keyword evidence="3 6" id="KW-0694">RNA-binding</keyword>
<evidence type="ECO:0000256" key="4">
    <source>
        <dbReference type="ARBA" id="ARBA00023015"/>
    </source>
</evidence>
<dbReference type="HAMAP" id="MF_00073">
    <property type="entry name" value="NusB"/>
    <property type="match status" value="1"/>
</dbReference>
<dbReference type="RefSeq" id="WP_094689840.1">
    <property type="nucleotide sequence ID" value="NZ_JACBYZ010000001.1"/>
</dbReference>
<dbReference type="GO" id="GO:0031564">
    <property type="term" value="P:transcription antitermination"/>
    <property type="evidence" value="ECO:0007669"/>
    <property type="project" value="UniProtKB-KW"/>
</dbReference>
<dbReference type="InterPro" id="IPR006027">
    <property type="entry name" value="NusB_RsmB_TIM44"/>
</dbReference>
<feature type="region of interest" description="Disordered" evidence="7">
    <location>
        <begin position="130"/>
        <end position="178"/>
    </location>
</feature>